<dbReference type="Proteomes" id="UP000255098">
    <property type="component" value="Unassembled WGS sequence"/>
</dbReference>
<dbReference type="GeneID" id="300134094"/>
<evidence type="ECO:0008006" key="3">
    <source>
        <dbReference type="Google" id="ProtNLM"/>
    </source>
</evidence>
<accession>A0A379ATF3</accession>
<name>A0A379ATF3_AVIAV</name>
<gene>
    <name evidence="1" type="ORF">NCTC11297_01908</name>
</gene>
<sequence>MEKKRLDLYYVDGDYIKYLKSFDNNVQHNYDNNKNKKPYVGVVLDMNGKYYFAPLTSPKDKHLKLRDSDPTTFKIKHNSKFIGSVLLNNMIPVKKEFISRININLVQDKVYQTLLRKDYQVISNNRDKIENKAKVLYKNVIERNNPYFSKVSCDFKKLEIACDNYLKR</sequence>
<dbReference type="GO" id="GO:0004521">
    <property type="term" value="F:RNA endonuclease activity"/>
    <property type="evidence" value="ECO:0007669"/>
    <property type="project" value="InterPro"/>
</dbReference>
<protein>
    <recommendedName>
        <fullName evidence="3">Type III toxin-antitoxin system ToxN/AbiQ family toxin</fullName>
    </recommendedName>
</protein>
<dbReference type="RefSeq" id="WP_115249968.1">
    <property type="nucleotide sequence ID" value="NZ_JBMMEL010000005.1"/>
</dbReference>
<dbReference type="EMBL" id="UGSP01000001">
    <property type="protein sequence ID" value="SUB24844.1"/>
    <property type="molecule type" value="Genomic_DNA"/>
</dbReference>
<keyword evidence="2" id="KW-1185">Reference proteome</keyword>
<dbReference type="Gene3D" id="3.10.129.130">
    <property type="match status" value="1"/>
</dbReference>
<evidence type="ECO:0000313" key="2">
    <source>
        <dbReference type="Proteomes" id="UP000255098"/>
    </source>
</evidence>
<dbReference type="InterPro" id="IPR025911">
    <property type="entry name" value="ToxN/AbiQ_toxin"/>
</dbReference>
<dbReference type="AlphaFoldDB" id="A0A379ATF3"/>
<dbReference type="GO" id="GO:0003723">
    <property type="term" value="F:RNA binding"/>
    <property type="evidence" value="ECO:0007669"/>
    <property type="project" value="InterPro"/>
</dbReference>
<dbReference type="InterPro" id="IPR053735">
    <property type="entry name" value="Type_III_TA_endoRNase"/>
</dbReference>
<proteinExistence type="predicted"/>
<evidence type="ECO:0000313" key="1">
    <source>
        <dbReference type="EMBL" id="SUB24844.1"/>
    </source>
</evidence>
<dbReference type="Pfam" id="PF13958">
    <property type="entry name" value="ToxN_toxin"/>
    <property type="match status" value="1"/>
</dbReference>
<organism evidence="1 2">
    <name type="scientific">Avibacterium avium</name>
    <name type="common">Pasteurella avium</name>
    <dbReference type="NCBI Taxonomy" id="751"/>
    <lineage>
        <taxon>Bacteria</taxon>
        <taxon>Pseudomonadati</taxon>
        <taxon>Pseudomonadota</taxon>
        <taxon>Gammaproteobacteria</taxon>
        <taxon>Pasteurellales</taxon>
        <taxon>Pasteurellaceae</taxon>
        <taxon>Avibacterium</taxon>
    </lineage>
</organism>
<reference evidence="1 2" key="1">
    <citation type="submission" date="2018-06" db="EMBL/GenBank/DDBJ databases">
        <authorList>
            <consortium name="Pathogen Informatics"/>
            <person name="Doyle S."/>
        </authorList>
    </citation>
    <scope>NUCLEOTIDE SEQUENCE [LARGE SCALE GENOMIC DNA]</scope>
    <source>
        <strain evidence="2">NCTC 11297</strain>
    </source>
</reference>